<dbReference type="RefSeq" id="WP_075712764.1">
    <property type="nucleotide sequence ID" value="NZ_MJIE01000001.1"/>
</dbReference>
<organism evidence="2 3">
    <name type="scientific">Hornefia porci</name>
    <dbReference type="NCBI Taxonomy" id="2652292"/>
    <lineage>
        <taxon>Bacteria</taxon>
        <taxon>Bacillati</taxon>
        <taxon>Bacillota</taxon>
        <taxon>Clostridia</taxon>
        <taxon>Peptostreptococcales</taxon>
        <taxon>Anaerovoracaceae</taxon>
        <taxon>Hornefia</taxon>
    </lineage>
</organism>
<dbReference type="PIRSF" id="PIRSF010386">
    <property type="entry name" value="RocB"/>
    <property type="match status" value="1"/>
</dbReference>
<dbReference type="InterPro" id="IPR002933">
    <property type="entry name" value="Peptidase_M20"/>
</dbReference>
<evidence type="ECO:0000313" key="3">
    <source>
        <dbReference type="Proteomes" id="UP000187404"/>
    </source>
</evidence>
<evidence type="ECO:0000256" key="1">
    <source>
        <dbReference type="ARBA" id="ARBA00001947"/>
    </source>
</evidence>
<dbReference type="PANTHER" id="PTHR42994">
    <property type="entry name" value="PEPTIDASE T"/>
    <property type="match status" value="1"/>
</dbReference>
<dbReference type="AlphaFoldDB" id="A0A1Q9JHU5"/>
<reference evidence="2 3" key="1">
    <citation type="journal article" date="2016" name="Appl. Environ. Microbiol.">
        <title>Function and Phylogeny of Bacterial Butyryl Coenzyme A:Acetate Transferases and Their Diversity in the Proximal Colon of Swine.</title>
        <authorList>
            <person name="Trachsel J."/>
            <person name="Bayles D.O."/>
            <person name="Looft T."/>
            <person name="Levine U.Y."/>
            <person name="Allen H.K."/>
        </authorList>
    </citation>
    <scope>NUCLEOTIDE SEQUENCE [LARGE SCALE GENOMIC DNA]</scope>
    <source>
        <strain evidence="2 3">68-3-10</strain>
    </source>
</reference>
<proteinExistence type="predicted"/>
<accession>A0A1Q9JHU5</accession>
<dbReference type="Pfam" id="PF01546">
    <property type="entry name" value="Peptidase_M20"/>
    <property type="match status" value="1"/>
</dbReference>
<dbReference type="Proteomes" id="UP000187404">
    <property type="component" value="Unassembled WGS sequence"/>
</dbReference>
<keyword evidence="3" id="KW-1185">Reference proteome</keyword>
<dbReference type="EMBL" id="MJIE01000001">
    <property type="protein sequence ID" value="OLR55773.1"/>
    <property type="molecule type" value="Genomic_DNA"/>
</dbReference>
<dbReference type="PANTHER" id="PTHR42994:SF2">
    <property type="entry name" value="PEPTIDASE"/>
    <property type="match status" value="1"/>
</dbReference>
<protein>
    <recommendedName>
        <fullName evidence="4">Peptidase M20</fullName>
    </recommendedName>
</protein>
<name>A0A1Q9JHU5_9FIRM</name>
<comment type="caution">
    <text evidence="2">The sequence shown here is derived from an EMBL/GenBank/DDBJ whole genome shotgun (WGS) entry which is preliminary data.</text>
</comment>
<gene>
    <name evidence="2" type="ORF">BHK98_06675</name>
</gene>
<dbReference type="Gene3D" id="3.40.630.10">
    <property type="entry name" value="Zn peptidases"/>
    <property type="match status" value="1"/>
</dbReference>
<evidence type="ECO:0008006" key="4">
    <source>
        <dbReference type="Google" id="ProtNLM"/>
    </source>
</evidence>
<dbReference type="GO" id="GO:0016787">
    <property type="term" value="F:hydrolase activity"/>
    <property type="evidence" value="ECO:0007669"/>
    <property type="project" value="InterPro"/>
</dbReference>
<evidence type="ECO:0000313" key="2">
    <source>
        <dbReference type="EMBL" id="OLR55773.1"/>
    </source>
</evidence>
<dbReference type="InterPro" id="IPR012166">
    <property type="entry name" value="Uncharacterised_RocB"/>
</dbReference>
<comment type="cofactor">
    <cofactor evidence="1">
        <name>Zn(2+)</name>
        <dbReference type="ChEBI" id="CHEBI:29105"/>
    </cofactor>
</comment>
<sequence length="552" mass="63437">MIEKNRMYDNMKRLVEVPSVSGTEDEILAARKLEELLYEIPYFAEHKDNVRLVPLENDPFDRVIVTAYLECCPQSKKTVILTGHYDVVDVEEFGSLQKDAYDIEKISREINQLPLDDSARKDFESGEWFFGRGTADMKFGHALCLELLRYYSENGGINGNLLYTAVCGEETNSEGMLRAVPFFNQMTDEKGLDYQALLLTECYTVDDKSREGVHYVHMGASGKIMPMFFFVGESTHGEAPFMGIDPNLLSAEVYRRMSLNVDFCQTARGEATPAPVCLKSMDLKSTYSVSIPMYAASYYNIISVDLDPEVAMSKLKEIAFESFNAANELYDRRISEYEARFGIRSQRHRPQPCVMTFREVNDAAKANYERDRGAGEPDYDAYIDRLIHEWQAENPEMQTTAIRTMKKIYEMSGFNRPMIIISIIPPYYPDVYPDTGDPKVKNLLECLDRTIEYARTEYDTTLEERDYYMGLSDLSYTGLDSSKNFDQLFQNVIGVNHMYSLPEEDLKRFSVPGIVLGGYGKDFHKSTERLNKKYNFEVLPYLYINLINDLLK</sequence>
<dbReference type="SUPFAM" id="SSF53187">
    <property type="entry name" value="Zn-dependent exopeptidases"/>
    <property type="match status" value="1"/>
</dbReference>
<dbReference type="OrthoDB" id="9815360at2"/>